<dbReference type="RefSeq" id="WP_094397334.1">
    <property type="nucleotide sequence ID" value="NZ_CP016893.1"/>
</dbReference>
<reference evidence="1 2" key="1">
    <citation type="submission" date="2016-08" db="EMBL/GenBank/DDBJ databases">
        <title>A novel genetic cassette of butanologenic Thermoanaerobacterium thermosaccharolyticum that directly convert cellulose to butanol.</title>
        <authorList>
            <person name="Li T."/>
            <person name="He J."/>
        </authorList>
    </citation>
    <scope>NUCLEOTIDE SEQUENCE [LARGE SCALE GENOMIC DNA]</scope>
    <source>
        <strain evidence="1 2">TG57</strain>
    </source>
</reference>
<evidence type="ECO:0000313" key="1">
    <source>
        <dbReference type="EMBL" id="AST57663.1"/>
    </source>
</evidence>
<name>A0A223HYW6_THETR</name>
<organism evidence="1 2">
    <name type="scientific">Thermoanaerobacterium thermosaccharolyticum</name>
    <name type="common">Clostridium thermosaccharolyticum</name>
    <dbReference type="NCBI Taxonomy" id="1517"/>
    <lineage>
        <taxon>Bacteria</taxon>
        <taxon>Bacillati</taxon>
        <taxon>Bacillota</taxon>
        <taxon>Clostridia</taxon>
        <taxon>Thermoanaerobacterales</taxon>
        <taxon>Thermoanaerobacteraceae</taxon>
        <taxon>Thermoanaerobacterium</taxon>
    </lineage>
</organism>
<evidence type="ECO:0000313" key="2">
    <source>
        <dbReference type="Proteomes" id="UP000214975"/>
    </source>
</evidence>
<dbReference type="Proteomes" id="UP000214975">
    <property type="component" value="Chromosome"/>
</dbReference>
<gene>
    <name evidence="1" type="ORF">Thert_01653</name>
</gene>
<dbReference type="PROSITE" id="PS51257">
    <property type="entry name" value="PROKAR_LIPOPROTEIN"/>
    <property type="match status" value="1"/>
</dbReference>
<protein>
    <submittedName>
        <fullName evidence="1">Propeptide amd peptidase M4</fullName>
    </submittedName>
</protein>
<accession>A0A223HYW6</accession>
<dbReference type="EMBL" id="CP016893">
    <property type="protein sequence ID" value="AST57663.1"/>
    <property type="molecule type" value="Genomic_DNA"/>
</dbReference>
<sequence>MILKKWIMTMLLILALTGCSNLKKQGDVVGGISHKEALKVAKEKTEITKVESEELKNLEVDLDKFFDDPKLMEKSPCPVYWIIKGADKKGESLTVYVNYKKPSIYYVKNER</sequence>
<proteinExistence type="predicted"/>
<dbReference type="AlphaFoldDB" id="A0A223HYW6"/>